<keyword evidence="4 6" id="KW-0863">Zinc-finger</keyword>
<evidence type="ECO:0000256" key="4">
    <source>
        <dbReference type="ARBA" id="ARBA00022771"/>
    </source>
</evidence>
<dbReference type="GO" id="GO:0006915">
    <property type="term" value="P:apoptotic process"/>
    <property type="evidence" value="ECO:0007669"/>
    <property type="project" value="UniProtKB-KW"/>
</dbReference>
<dbReference type="Pfam" id="PF13920">
    <property type="entry name" value="zf-C3HC4_3"/>
    <property type="match status" value="1"/>
</dbReference>
<evidence type="ECO:0000256" key="1">
    <source>
        <dbReference type="ARBA" id="ARBA00006672"/>
    </source>
</evidence>
<dbReference type="CDD" id="cd14321">
    <property type="entry name" value="UBA_IAPs"/>
    <property type="match status" value="1"/>
</dbReference>
<dbReference type="PANTHER" id="PTHR10044">
    <property type="entry name" value="INHIBITOR OF APOPTOSIS"/>
    <property type="match status" value="1"/>
</dbReference>
<dbReference type="Gene3D" id="3.30.40.10">
    <property type="entry name" value="Zinc/RING finger domain, C3HC4 (zinc finger)"/>
    <property type="match status" value="1"/>
</dbReference>
<dbReference type="GO" id="GO:0051726">
    <property type="term" value="P:regulation of cell cycle"/>
    <property type="evidence" value="ECO:0007669"/>
    <property type="project" value="TreeGrafter"/>
</dbReference>
<dbReference type="SMART" id="SM00238">
    <property type="entry name" value="BIR"/>
    <property type="match status" value="2"/>
</dbReference>
<evidence type="ECO:0000256" key="5">
    <source>
        <dbReference type="ARBA" id="ARBA00022833"/>
    </source>
</evidence>
<evidence type="ECO:0000259" key="7">
    <source>
        <dbReference type="PROSITE" id="PS50089"/>
    </source>
</evidence>
<dbReference type="GO" id="GO:0061630">
    <property type="term" value="F:ubiquitin protein ligase activity"/>
    <property type="evidence" value="ECO:0007669"/>
    <property type="project" value="TreeGrafter"/>
</dbReference>
<comment type="similarity">
    <text evidence="1">Belongs to the IAP family.</text>
</comment>
<dbReference type="GO" id="GO:0005634">
    <property type="term" value="C:nucleus"/>
    <property type="evidence" value="ECO:0007669"/>
    <property type="project" value="TreeGrafter"/>
</dbReference>
<dbReference type="GO" id="GO:0031398">
    <property type="term" value="P:positive regulation of protein ubiquitination"/>
    <property type="evidence" value="ECO:0007669"/>
    <property type="project" value="TreeGrafter"/>
</dbReference>
<evidence type="ECO:0000313" key="8">
    <source>
        <dbReference type="Ensembl" id="ENSCSAVP00000018827.1"/>
    </source>
</evidence>
<accession>H2ZML1</accession>
<dbReference type="InterPro" id="IPR050784">
    <property type="entry name" value="IAP"/>
</dbReference>
<reference evidence="8" key="2">
    <citation type="submission" date="2025-08" db="UniProtKB">
        <authorList>
            <consortium name="Ensembl"/>
        </authorList>
    </citation>
    <scope>IDENTIFICATION</scope>
</reference>
<reference evidence="8" key="3">
    <citation type="submission" date="2025-09" db="UniProtKB">
        <authorList>
            <consortium name="Ensembl"/>
        </authorList>
    </citation>
    <scope>IDENTIFICATION</scope>
</reference>
<dbReference type="PANTHER" id="PTHR10044:SF139">
    <property type="entry name" value="DEATH-ASSOCIATED INHIBITOR OF APOPTOSIS 2"/>
    <property type="match status" value="1"/>
</dbReference>
<evidence type="ECO:0000313" key="9">
    <source>
        <dbReference type="Proteomes" id="UP000007875"/>
    </source>
</evidence>
<dbReference type="GO" id="GO:0008270">
    <property type="term" value="F:zinc ion binding"/>
    <property type="evidence" value="ECO:0007669"/>
    <property type="project" value="UniProtKB-KW"/>
</dbReference>
<name>H2ZML1_CIOSA</name>
<dbReference type="FunFam" id="3.30.40.10:FF:000184">
    <property type="entry name" value="Baculoviral IAP repeat containing 2"/>
    <property type="match status" value="1"/>
</dbReference>
<dbReference type="InterPro" id="IPR013083">
    <property type="entry name" value="Znf_RING/FYVE/PHD"/>
</dbReference>
<proteinExistence type="inferred from homology"/>
<dbReference type="GeneTree" id="ENSGT00940000164164"/>
<reference evidence="9" key="1">
    <citation type="submission" date="2003-08" db="EMBL/GenBank/DDBJ databases">
        <authorList>
            <person name="Birren B."/>
            <person name="Nusbaum C."/>
            <person name="Abebe A."/>
            <person name="Abouelleil A."/>
            <person name="Adekoya E."/>
            <person name="Ait-zahra M."/>
            <person name="Allen N."/>
            <person name="Allen T."/>
            <person name="An P."/>
            <person name="Anderson M."/>
            <person name="Anderson S."/>
            <person name="Arachchi H."/>
            <person name="Armbruster J."/>
            <person name="Bachantsang P."/>
            <person name="Baldwin J."/>
            <person name="Barry A."/>
            <person name="Bayul T."/>
            <person name="Blitshsteyn B."/>
            <person name="Bloom T."/>
            <person name="Blye J."/>
            <person name="Boguslavskiy L."/>
            <person name="Borowsky M."/>
            <person name="Boukhgalter B."/>
            <person name="Brunache A."/>
            <person name="Butler J."/>
            <person name="Calixte N."/>
            <person name="Calvo S."/>
            <person name="Camarata J."/>
            <person name="Campo K."/>
            <person name="Chang J."/>
            <person name="Cheshatsang Y."/>
            <person name="Citroen M."/>
            <person name="Collymore A."/>
            <person name="Considine T."/>
            <person name="Cook A."/>
            <person name="Cooke P."/>
            <person name="Corum B."/>
            <person name="Cuomo C."/>
            <person name="David R."/>
            <person name="Dawoe T."/>
            <person name="Degray S."/>
            <person name="Dodge S."/>
            <person name="Dooley K."/>
            <person name="Dorje P."/>
            <person name="Dorjee K."/>
            <person name="Dorris L."/>
            <person name="Duffey N."/>
            <person name="Dupes A."/>
            <person name="Elkins T."/>
            <person name="Engels R."/>
            <person name="Erickson J."/>
            <person name="Farina A."/>
            <person name="Faro S."/>
            <person name="Ferreira P."/>
            <person name="Fischer H."/>
            <person name="Fitzgerald M."/>
            <person name="Foley K."/>
            <person name="Gage D."/>
            <person name="Galagan J."/>
            <person name="Gearin G."/>
            <person name="Gnerre S."/>
            <person name="Gnirke A."/>
            <person name="Goyette A."/>
            <person name="Graham J."/>
            <person name="Grandbois E."/>
            <person name="Gyaltsen K."/>
            <person name="Hafez N."/>
            <person name="Hagopian D."/>
            <person name="Hagos B."/>
            <person name="Hall J."/>
            <person name="Hatcher B."/>
            <person name="Heller A."/>
            <person name="Higgins H."/>
            <person name="Honan T."/>
            <person name="Horn A."/>
            <person name="Houde N."/>
            <person name="Hughes L."/>
            <person name="Hulme W."/>
            <person name="Husby E."/>
            <person name="Iliev I."/>
            <person name="Jaffe D."/>
            <person name="Jones C."/>
            <person name="Kamal M."/>
            <person name="Kamat A."/>
            <person name="Kamvysselis M."/>
            <person name="Karlsson E."/>
            <person name="Kells C."/>
            <person name="Kieu A."/>
            <person name="Kisner P."/>
            <person name="Kodira C."/>
            <person name="Kulbokas E."/>
            <person name="Labutti K."/>
            <person name="Lama D."/>
            <person name="Landers T."/>
            <person name="Leger J."/>
            <person name="Levine S."/>
            <person name="Lewis D."/>
            <person name="Lewis T."/>
            <person name="Lindblad-toh K."/>
            <person name="Liu X."/>
            <person name="Lokyitsang T."/>
            <person name="Lokyitsang Y."/>
            <person name="Lucien O."/>
            <person name="Lui A."/>
            <person name="Ma L.J."/>
            <person name="Mabbitt R."/>
            <person name="Macdonald J."/>
            <person name="Maclean C."/>
            <person name="Major J."/>
            <person name="Manning J."/>
            <person name="Marabella R."/>
            <person name="Maru K."/>
            <person name="Matthews C."/>
            <person name="Mauceli E."/>
            <person name="Mccarthy M."/>
            <person name="Mcdonough S."/>
            <person name="Mcghee T."/>
            <person name="Meldrim J."/>
            <person name="Meneus L."/>
            <person name="Mesirov J."/>
            <person name="Mihalev A."/>
            <person name="Mihova T."/>
            <person name="Mikkelsen T."/>
            <person name="Mlenga V."/>
            <person name="Moru K."/>
            <person name="Mozes J."/>
            <person name="Mulrain L."/>
            <person name="Munson G."/>
            <person name="Naylor J."/>
            <person name="Newes C."/>
            <person name="Nguyen C."/>
            <person name="Nguyen N."/>
            <person name="Nguyen T."/>
            <person name="Nicol R."/>
            <person name="Nielsen C."/>
            <person name="Nizzari M."/>
            <person name="Norbu C."/>
            <person name="Norbu N."/>
            <person name="O'donnell P."/>
            <person name="Okoawo O."/>
            <person name="O'leary S."/>
            <person name="Omotosho B."/>
            <person name="O'neill K."/>
            <person name="Osman S."/>
            <person name="Parker S."/>
            <person name="Perrin D."/>
            <person name="Phunkhang P."/>
            <person name="Piqani B."/>
            <person name="Purcell S."/>
            <person name="Rachupka T."/>
            <person name="Ramasamy U."/>
            <person name="Rameau R."/>
            <person name="Ray V."/>
            <person name="Raymond C."/>
            <person name="Retta R."/>
            <person name="Richardson S."/>
            <person name="Rise C."/>
            <person name="Rodriguez J."/>
            <person name="Rogers J."/>
            <person name="Rogov P."/>
            <person name="Rutman M."/>
            <person name="Schupbach R."/>
            <person name="Seaman C."/>
            <person name="Settipalli S."/>
            <person name="Sharpe T."/>
            <person name="Sheridan J."/>
            <person name="Sherpa N."/>
            <person name="Shi J."/>
            <person name="Smirnov S."/>
            <person name="Smith C."/>
            <person name="Sougnez C."/>
            <person name="Spencer B."/>
            <person name="Stalker J."/>
            <person name="Stange-thomann N."/>
            <person name="Stavropoulos S."/>
            <person name="Stetson K."/>
            <person name="Stone C."/>
            <person name="Stone S."/>
            <person name="Stubbs M."/>
            <person name="Talamas J."/>
            <person name="Tchuinga P."/>
            <person name="Tenzing P."/>
            <person name="Tesfaye S."/>
            <person name="Theodore J."/>
            <person name="Thoulutsang Y."/>
            <person name="Topham K."/>
            <person name="Towey S."/>
            <person name="Tsamla T."/>
            <person name="Tsomo N."/>
            <person name="Vallee D."/>
            <person name="Vassiliev H."/>
            <person name="Venkataraman V."/>
            <person name="Vinson J."/>
            <person name="Vo A."/>
            <person name="Wade C."/>
            <person name="Wang S."/>
            <person name="Wangchuk T."/>
            <person name="Wangdi T."/>
            <person name="Whittaker C."/>
            <person name="Wilkinson J."/>
            <person name="Wu Y."/>
            <person name="Wyman D."/>
            <person name="Yadav S."/>
            <person name="Yang S."/>
            <person name="Yang X."/>
            <person name="Yeager S."/>
            <person name="Yee E."/>
            <person name="Young G."/>
            <person name="Zainoun J."/>
            <person name="Zembeck L."/>
            <person name="Zimmer A."/>
            <person name="Zody M."/>
            <person name="Lander E."/>
        </authorList>
    </citation>
    <scope>NUCLEOTIDE SEQUENCE [LARGE SCALE GENOMIC DNA]</scope>
</reference>
<dbReference type="Gene3D" id="1.10.1170.10">
    <property type="entry name" value="Inhibitor Of Apoptosis Protein (2mihbC-IAP-1), Chain A"/>
    <property type="match status" value="2"/>
</dbReference>
<dbReference type="CDD" id="cd00022">
    <property type="entry name" value="BIR"/>
    <property type="match status" value="2"/>
</dbReference>
<dbReference type="FunFam" id="1.10.1170.10:FF:000002">
    <property type="entry name" value="Baculoviral IAP repeat containing 7"/>
    <property type="match status" value="1"/>
</dbReference>
<dbReference type="AlphaFoldDB" id="H2ZML1"/>
<keyword evidence="2" id="KW-0053">Apoptosis</keyword>
<feature type="domain" description="RING-type" evidence="7">
    <location>
        <begin position="303"/>
        <end position="338"/>
    </location>
</feature>
<keyword evidence="5" id="KW-0862">Zinc</keyword>
<dbReference type="Proteomes" id="UP000007875">
    <property type="component" value="Unassembled WGS sequence"/>
</dbReference>
<dbReference type="InterPro" id="IPR001370">
    <property type="entry name" value="BIR_rpt"/>
</dbReference>
<evidence type="ECO:0000256" key="2">
    <source>
        <dbReference type="ARBA" id="ARBA00022703"/>
    </source>
</evidence>
<dbReference type="GO" id="GO:0005737">
    <property type="term" value="C:cytoplasm"/>
    <property type="evidence" value="ECO:0007669"/>
    <property type="project" value="TreeGrafter"/>
</dbReference>
<dbReference type="Pfam" id="PF00653">
    <property type="entry name" value="BIR"/>
    <property type="match status" value="2"/>
</dbReference>
<dbReference type="HOGENOM" id="CLU_016347_1_0_1"/>
<dbReference type="SUPFAM" id="SSF57924">
    <property type="entry name" value="Inhibitor of apoptosis (IAP) repeat"/>
    <property type="match status" value="2"/>
</dbReference>
<dbReference type="GO" id="GO:0043027">
    <property type="term" value="F:cysteine-type endopeptidase inhibitor activity involved in apoptotic process"/>
    <property type="evidence" value="ECO:0007669"/>
    <property type="project" value="TreeGrafter"/>
</dbReference>
<dbReference type="Ensembl" id="ENSCSAVT00000019033.1">
    <property type="protein sequence ID" value="ENSCSAVP00000018827.1"/>
    <property type="gene ID" value="ENSCSAVG00000011061.1"/>
</dbReference>
<dbReference type="PROSITE" id="PS50089">
    <property type="entry name" value="ZF_RING_2"/>
    <property type="match status" value="1"/>
</dbReference>
<protein>
    <recommendedName>
        <fullName evidence="7">RING-type domain-containing protein</fullName>
    </recommendedName>
</protein>
<evidence type="ECO:0000256" key="3">
    <source>
        <dbReference type="ARBA" id="ARBA00022723"/>
    </source>
</evidence>
<dbReference type="Gene3D" id="1.10.8.10">
    <property type="entry name" value="DNA helicase RuvA subunit, C-terminal domain"/>
    <property type="match status" value="1"/>
</dbReference>
<keyword evidence="9" id="KW-1185">Reference proteome</keyword>
<dbReference type="SMART" id="SM00184">
    <property type="entry name" value="RING"/>
    <property type="match status" value="1"/>
</dbReference>
<sequence length="350" mass="40411">LYSEKDRLKSFLNWHENALDKKALARSGFFYLGNRDRTQCFNCMGVLKNWRPGDDINTIHSESFPTCRYYRNLFREMFPCIDPKRPSMKFYEDRISSFEGKWTHSGPPTISDIAKAGFFLFDVDASVRCWYCDVVVSDVSRQWSPWEEHAKQYPSCHFLLRNRGHNFVEAALSSVTDNEPEPALSMGSEIVANVVEMGFDPKFIKKVIRRQIRDHSTCFATTDALLDALVTEENDLIDLGSSSSSDDDEEGCAIMLCCFIYRMGVDIHNEGLHSLSHQTIVLSPEEERRVQSELRRLRDEKRCKVCLDRDAEMVFIPCGHLSTCLICTQSLRQCPVCRMKINRSYRTFPS</sequence>
<dbReference type="PROSITE" id="PS50143">
    <property type="entry name" value="BIR_REPEAT_2"/>
    <property type="match status" value="2"/>
</dbReference>
<dbReference type="GO" id="GO:0043066">
    <property type="term" value="P:negative regulation of apoptotic process"/>
    <property type="evidence" value="ECO:0007669"/>
    <property type="project" value="TreeGrafter"/>
</dbReference>
<keyword evidence="3" id="KW-0479">Metal-binding</keyword>
<dbReference type="InterPro" id="IPR001841">
    <property type="entry name" value="Znf_RING"/>
</dbReference>
<evidence type="ECO:0000256" key="6">
    <source>
        <dbReference type="PROSITE-ProRule" id="PRU00175"/>
    </source>
</evidence>
<organism evidence="8 9">
    <name type="scientific">Ciona savignyi</name>
    <name type="common">Pacific transparent sea squirt</name>
    <dbReference type="NCBI Taxonomy" id="51511"/>
    <lineage>
        <taxon>Eukaryota</taxon>
        <taxon>Metazoa</taxon>
        <taxon>Chordata</taxon>
        <taxon>Tunicata</taxon>
        <taxon>Ascidiacea</taxon>
        <taxon>Phlebobranchia</taxon>
        <taxon>Cionidae</taxon>
        <taxon>Ciona</taxon>
    </lineage>
</organism>